<dbReference type="RefSeq" id="WP_206274070.1">
    <property type="nucleotide sequence ID" value="NZ_CAUDLI010000008.1"/>
</dbReference>
<feature type="region of interest" description="Disordered" evidence="1">
    <location>
        <begin position="379"/>
        <end position="399"/>
    </location>
</feature>
<proteinExistence type="predicted"/>
<dbReference type="Proteomes" id="UP001189792">
    <property type="component" value="Unassembled WGS sequence"/>
</dbReference>
<protein>
    <submittedName>
        <fullName evidence="2">Uncharacterized protein</fullName>
    </submittedName>
</protein>
<comment type="caution">
    <text evidence="2">The sequence shown here is derived from an EMBL/GenBank/DDBJ whole genome shotgun (WGS) entry which is preliminary data.</text>
</comment>
<dbReference type="EMBL" id="CAUDLI010000008">
    <property type="protein sequence ID" value="CAJ0893542.1"/>
    <property type="molecule type" value="Genomic_DNA"/>
</dbReference>
<organism evidence="2 3">
    <name type="scientific">Ralstonia flatus</name>
    <dbReference type="NCBI Taxonomy" id="3058601"/>
    <lineage>
        <taxon>Bacteria</taxon>
        <taxon>Pseudomonadati</taxon>
        <taxon>Pseudomonadota</taxon>
        <taxon>Betaproteobacteria</taxon>
        <taxon>Burkholderiales</taxon>
        <taxon>Burkholderiaceae</taxon>
        <taxon>Ralstonia</taxon>
    </lineage>
</organism>
<sequence>MTKSLPLMEDIWGLLGPDSVESSRRTRTLGLGASVRLFNDLAVPGIGGVWYAKQLLLATLGVSVAEQARKLGAKVQNVEVANAIEALACRLAFDSNKWNRDARLRGNSKLQGKGDDLRFSRVRQRNFYVTQPMRMAMVQALPALGLVKTDSTRFNAFRPSEAGMKFVEEGCKNYRPYNRSVMEHLSLWVQDQDDRVRSDVCRDCLSPLVSLEKDALRLLRERLLQGGHERPEDKERRRNALAWVENIRVSKRDPLTWGTKPKEITDAHWQDLLAGARFFNARAAAIQVLDVLEAHMGNQAHGQSYAVRTATPESLSSALDSLRAAAQAFLEMQHKDLEANSFCRECASGDDSQILQHLVTRDGHVLRLVGDEVKPGRAFRGSAPAEVNGDEAESPEGGGLLLPEGISYRVRNLYLLNLDLHGQLDPWLNPSAVGDHP</sequence>
<evidence type="ECO:0000256" key="1">
    <source>
        <dbReference type="SAM" id="MobiDB-lite"/>
    </source>
</evidence>
<evidence type="ECO:0000313" key="3">
    <source>
        <dbReference type="Proteomes" id="UP001189792"/>
    </source>
</evidence>
<accession>A0ABN9KGZ5</accession>
<gene>
    <name evidence="2" type="ORF">R77564_03721</name>
</gene>
<keyword evidence="3" id="KW-1185">Reference proteome</keyword>
<name>A0ABN9KGZ5_9RALS</name>
<reference evidence="2 3" key="1">
    <citation type="submission" date="2023-07" db="EMBL/GenBank/DDBJ databases">
        <authorList>
            <person name="Peeters C."/>
        </authorList>
    </citation>
    <scope>NUCLEOTIDE SEQUENCE [LARGE SCALE GENOMIC DNA]</scope>
    <source>
        <strain evidence="2 3">LMG 32965</strain>
    </source>
</reference>
<evidence type="ECO:0000313" key="2">
    <source>
        <dbReference type="EMBL" id="CAJ0893542.1"/>
    </source>
</evidence>